<name>A0AAD9MMG7_PROWI</name>
<proteinExistence type="predicted"/>
<feature type="compositionally biased region" description="Gly residues" evidence="5">
    <location>
        <begin position="521"/>
        <end position="533"/>
    </location>
</feature>
<dbReference type="Proteomes" id="UP001255856">
    <property type="component" value="Unassembled WGS sequence"/>
</dbReference>
<dbReference type="PANTHER" id="PTHR13377:SF3">
    <property type="entry name" value="TRANSMEMBRANE PROTEIN 115"/>
    <property type="match status" value="1"/>
</dbReference>
<evidence type="ECO:0000313" key="9">
    <source>
        <dbReference type="Proteomes" id="UP001255856"/>
    </source>
</evidence>
<evidence type="ECO:0000256" key="5">
    <source>
        <dbReference type="SAM" id="MobiDB-lite"/>
    </source>
</evidence>
<dbReference type="Pfam" id="PF08551">
    <property type="entry name" value="DUF1751"/>
    <property type="match status" value="1"/>
</dbReference>
<comment type="caution">
    <text evidence="8">The sequence shown here is derived from an EMBL/GenBank/DDBJ whole genome shotgun (WGS) entry which is preliminary data.</text>
</comment>
<feature type="region of interest" description="Disordered" evidence="5">
    <location>
        <begin position="504"/>
        <end position="552"/>
    </location>
</feature>
<comment type="subcellular location">
    <subcellularLocation>
        <location evidence="1">Membrane</location>
        <topology evidence="1">Multi-pass membrane protein</topology>
    </subcellularLocation>
</comment>
<evidence type="ECO:0000256" key="3">
    <source>
        <dbReference type="ARBA" id="ARBA00022989"/>
    </source>
</evidence>
<evidence type="ECO:0000256" key="1">
    <source>
        <dbReference type="ARBA" id="ARBA00004141"/>
    </source>
</evidence>
<organism evidence="8 9">
    <name type="scientific">Prototheca wickerhamii</name>
    <dbReference type="NCBI Taxonomy" id="3111"/>
    <lineage>
        <taxon>Eukaryota</taxon>
        <taxon>Viridiplantae</taxon>
        <taxon>Chlorophyta</taxon>
        <taxon>core chlorophytes</taxon>
        <taxon>Trebouxiophyceae</taxon>
        <taxon>Chlorellales</taxon>
        <taxon>Chlorellaceae</taxon>
        <taxon>Prototheca</taxon>
    </lineage>
</organism>
<keyword evidence="2 6" id="KW-0812">Transmembrane</keyword>
<evidence type="ECO:0000256" key="2">
    <source>
        <dbReference type="ARBA" id="ARBA00022692"/>
    </source>
</evidence>
<dbReference type="SUPFAM" id="SSF144091">
    <property type="entry name" value="Rhomboid-like"/>
    <property type="match status" value="1"/>
</dbReference>
<gene>
    <name evidence="8" type="ORF">QBZ16_002033</name>
</gene>
<dbReference type="AlphaFoldDB" id="A0AAD9MMG7"/>
<feature type="transmembrane region" description="Helical" evidence="6">
    <location>
        <begin position="156"/>
        <end position="174"/>
    </location>
</feature>
<dbReference type="GO" id="GO:0016020">
    <property type="term" value="C:membrane"/>
    <property type="evidence" value="ECO:0007669"/>
    <property type="project" value="UniProtKB-SubCell"/>
</dbReference>
<feature type="transmembrane region" description="Helical" evidence="6">
    <location>
        <begin position="59"/>
        <end position="81"/>
    </location>
</feature>
<feature type="transmembrane region" description="Helical" evidence="6">
    <location>
        <begin position="93"/>
        <end position="115"/>
    </location>
</feature>
<protein>
    <recommendedName>
        <fullName evidence="7">CID domain-containing protein</fullName>
    </recommendedName>
</protein>
<keyword evidence="3 6" id="KW-1133">Transmembrane helix</keyword>
<keyword evidence="9" id="KW-1185">Reference proteome</keyword>
<dbReference type="InterPro" id="IPR008942">
    <property type="entry name" value="ENTH_VHS"/>
</dbReference>
<sequence>MDGQVQAALSSIPPVTRGLLVTLIAGYLLQLALPSLRGALGLSVGLVVTRPWTLVTSPLLVDSVFQLAAFVPAVAVLGRAVEAHLGALELVKTLLAAFAGSGASVLLCVTAAYALQTQSSAVTLFSRLNVGVKALPGAFLVVSALLGLASGRATQLVASALGALYCSWAYLRFFRAGGHGARGTPGDDVGFASLFPGPVTPVAERLAQAAAGVTGLAPTQPSPGALQGMGIGGALLPGTGAADAARRRERGQRALEERLGLAAESGRAGGPGPSFIALARRKLAGNPEYAFLEGGTGGDFYKWQLWSALGGVPGTQPLLTAEEEQEWSAILRGLSGARDSIRGGQKWWLAHQCAAPRLAARLEQELVESQSAQRQLHLLWLINDVLFNAHAAHAAPGETGAAQVLKPRLGRMLRRAYVTGGQSEEVRELTGLIPKLVEESMSVDPPYTPLSTEAIELAGVPPPPETDAYFKARLDKFYAQIADYREGMQFADLEIDLPRRRTFNDRREEGPIPGPINDGSGPRGKSGAMGLGYGVQPASADGPPDPQDAFGQYRSMRSGAYYNLIHRNAAKRGS</sequence>
<dbReference type="Pfam" id="PF04818">
    <property type="entry name" value="CID"/>
    <property type="match status" value="1"/>
</dbReference>
<evidence type="ECO:0000256" key="4">
    <source>
        <dbReference type="ARBA" id="ARBA00023136"/>
    </source>
</evidence>
<evidence type="ECO:0000313" key="8">
    <source>
        <dbReference type="EMBL" id="KAK2079638.1"/>
    </source>
</evidence>
<dbReference type="GO" id="GO:0006890">
    <property type="term" value="P:retrograde vesicle-mediated transport, Golgi to endoplasmic reticulum"/>
    <property type="evidence" value="ECO:0007669"/>
    <property type="project" value="InterPro"/>
</dbReference>
<dbReference type="EMBL" id="JASFZW010000002">
    <property type="protein sequence ID" value="KAK2079638.1"/>
    <property type="molecule type" value="Genomic_DNA"/>
</dbReference>
<accession>A0AAD9MMG7</accession>
<dbReference type="Gene3D" id="1.25.40.90">
    <property type="match status" value="1"/>
</dbReference>
<feature type="domain" description="CID" evidence="7">
    <location>
        <begin position="329"/>
        <end position="427"/>
    </location>
</feature>
<dbReference type="InterPro" id="IPR035952">
    <property type="entry name" value="Rhomboid-like_sf"/>
</dbReference>
<dbReference type="PANTHER" id="PTHR13377">
    <property type="entry name" value="PLACENTAL PROTEIN 6"/>
    <property type="match status" value="1"/>
</dbReference>
<dbReference type="InterPro" id="IPR006569">
    <property type="entry name" value="CID_dom"/>
</dbReference>
<reference evidence="8" key="1">
    <citation type="submission" date="2021-01" db="EMBL/GenBank/DDBJ databases">
        <authorList>
            <person name="Eckstrom K.M.E."/>
        </authorList>
    </citation>
    <scope>NUCLEOTIDE SEQUENCE</scope>
    <source>
        <strain evidence="8">UVCC 0001</strain>
    </source>
</reference>
<feature type="transmembrane region" description="Helical" evidence="6">
    <location>
        <begin position="127"/>
        <end position="150"/>
    </location>
</feature>
<dbReference type="GO" id="GO:0005794">
    <property type="term" value="C:Golgi apparatus"/>
    <property type="evidence" value="ECO:0007669"/>
    <property type="project" value="TreeGrafter"/>
</dbReference>
<keyword evidence="4 6" id="KW-0472">Membrane</keyword>
<evidence type="ECO:0000259" key="7">
    <source>
        <dbReference type="Pfam" id="PF04818"/>
    </source>
</evidence>
<evidence type="ECO:0000256" key="6">
    <source>
        <dbReference type="SAM" id="Phobius"/>
    </source>
</evidence>
<dbReference type="InterPro" id="IPR013861">
    <property type="entry name" value="TMEM115/Pdh1/Rbl19"/>
</dbReference>